<dbReference type="InterPro" id="IPR007284">
    <property type="entry name" value="Ground-like_dom"/>
</dbReference>
<feature type="region of interest" description="Disordered" evidence="1">
    <location>
        <begin position="45"/>
        <end position="65"/>
    </location>
</feature>
<protein>
    <submittedName>
        <fullName evidence="3">Ground-like domain-containing protein</fullName>
    </submittedName>
</protein>
<accession>A0A8R1UN08</accession>
<evidence type="ECO:0000313" key="4">
    <source>
        <dbReference type="Proteomes" id="UP000005239"/>
    </source>
</evidence>
<accession>A0A2A6D258</accession>
<keyword evidence="4" id="KW-1185">Reference proteome</keyword>
<name>A0A2A6D258_PRIPA</name>
<keyword evidence="2" id="KW-0732">Signal</keyword>
<dbReference type="Proteomes" id="UP000005239">
    <property type="component" value="Unassembled WGS sequence"/>
</dbReference>
<proteinExistence type="predicted"/>
<evidence type="ECO:0000313" key="3">
    <source>
        <dbReference type="EnsemblMetazoa" id="PPA34366.1"/>
    </source>
</evidence>
<evidence type="ECO:0000256" key="2">
    <source>
        <dbReference type="SAM" id="SignalP"/>
    </source>
</evidence>
<organism evidence="3 4">
    <name type="scientific">Pristionchus pacificus</name>
    <name type="common">Parasitic nematode worm</name>
    <dbReference type="NCBI Taxonomy" id="54126"/>
    <lineage>
        <taxon>Eukaryota</taxon>
        <taxon>Metazoa</taxon>
        <taxon>Ecdysozoa</taxon>
        <taxon>Nematoda</taxon>
        <taxon>Chromadorea</taxon>
        <taxon>Rhabditida</taxon>
        <taxon>Rhabditina</taxon>
        <taxon>Diplogasteromorpha</taxon>
        <taxon>Diplogasteroidea</taxon>
        <taxon>Neodiplogasteridae</taxon>
        <taxon>Pristionchus</taxon>
    </lineage>
</organism>
<evidence type="ECO:0000256" key="1">
    <source>
        <dbReference type="SAM" id="MobiDB-lite"/>
    </source>
</evidence>
<sequence length="146" mass="16110">MRWLFLLMPELFLLADCNRRTTGKPQIITWSGDIDSLGNVTVQLPPPSSSNASSTVTEGTSSLPSSSLFRVGEKAQCIADTPSESKQRINAAIERNLDGSFGIVCAECAFSYLAHTIQFCHHTRNNITCLVFRDSEIETDEQEPMP</sequence>
<feature type="chain" id="PRO_5044016929" evidence="2">
    <location>
        <begin position="24"/>
        <end position="146"/>
    </location>
</feature>
<reference evidence="4" key="1">
    <citation type="journal article" date="2008" name="Nat. Genet.">
        <title>The Pristionchus pacificus genome provides a unique perspective on nematode lifestyle and parasitism.</title>
        <authorList>
            <person name="Dieterich C."/>
            <person name="Clifton S.W."/>
            <person name="Schuster L.N."/>
            <person name="Chinwalla A."/>
            <person name="Delehaunty K."/>
            <person name="Dinkelacker I."/>
            <person name="Fulton L."/>
            <person name="Fulton R."/>
            <person name="Godfrey J."/>
            <person name="Minx P."/>
            <person name="Mitreva M."/>
            <person name="Roeseler W."/>
            <person name="Tian H."/>
            <person name="Witte H."/>
            <person name="Yang S.P."/>
            <person name="Wilson R.K."/>
            <person name="Sommer R.J."/>
        </authorList>
    </citation>
    <scope>NUCLEOTIDE SEQUENCE [LARGE SCALE GENOMIC DNA]</scope>
    <source>
        <strain evidence="4">PS312</strain>
    </source>
</reference>
<reference evidence="3" key="2">
    <citation type="submission" date="2022-06" db="UniProtKB">
        <authorList>
            <consortium name="EnsemblMetazoa"/>
        </authorList>
    </citation>
    <scope>IDENTIFICATION</scope>
    <source>
        <strain evidence="3">PS312</strain>
    </source>
</reference>
<dbReference type="EnsemblMetazoa" id="PPA34366.1">
    <property type="protein sequence ID" value="PPA34366.1"/>
    <property type="gene ID" value="WBGene00272735"/>
</dbReference>
<feature type="compositionally biased region" description="Polar residues" evidence="1">
    <location>
        <begin position="49"/>
        <end position="65"/>
    </location>
</feature>
<dbReference type="AlphaFoldDB" id="A0A2A6D258"/>
<gene>
    <name evidence="3" type="primary">WBGene00272735</name>
</gene>
<feature type="signal peptide" evidence="2">
    <location>
        <begin position="1"/>
        <end position="23"/>
    </location>
</feature>
<dbReference type="Pfam" id="PF04155">
    <property type="entry name" value="Ground-like"/>
    <property type="match status" value="1"/>
</dbReference>